<feature type="region of interest" description="Disordered" evidence="1">
    <location>
        <begin position="875"/>
        <end position="930"/>
    </location>
</feature>
<accession>A0A6J7Q2M1</accession>
<evidence type="ECO:0000313" key="2">
    <source>
        <dbReference type="EMBL" id="CAB5011990.1"/>
    </source>
</evidence>
<dbReference type="AntiFam" id="ANF00080">
    <property type="entry name" value="Shadow ORF (opposite dnaE)"/>
</dbReference>
<reference evidence="2" key="1">
    <citation type="submission" date="2020-05" db="EMBL/GenBank/DDBJ databases">
        <authorList>
            <person name="Chiriac C."/>
            <person name="Salcher M."/>
            <person name="Ghai R."/>
            <person name="Kavagutti S V."/>
        </authorList>
    </citation>
    <scope>NUCLEOTIDE SEQUENCE</scope>
</reference>
<feature type="compositionally biased region" description="Basic and acidic residues" evidence="1">
    <location>
        <begin position="492"/>
        <end position="501"/>
    </location>
</feature>
<dbReference type="EMBL" id="CAFBOS010000166">
    <property type="protein sequence ID" value="CAB5011990.1"/>
    <property type="molecule type" value="Genomic_DNA"/>
</dbReference>
<organism evidence="2">
    <name type="scientific">freshwater metagenome</name>
    <dbReference type="NCBI Taxonomy" id="449393"/>
    <lineage>
        <taxon>unclassified sequences</taxon>
        <taxon>metagenomes</taxon>
        <taxon>ecological metagenomes</taxon>
    </lineage>
</organism>
<gene>
    <name evidence="2" type="ORF">UFOPK3967_02286</name>
</gene>
<feature type="region of interest" description="Disordered" evidence="1">
    <location>
        <begin position="481"/>
        <end position="501"/>
    </location>
</feature>
<sequence>MHAGRVIRGVPLGDEQRRELGLGRCRLAPTFRARSGGHADQVAELDRVESTPRVLDEERMVARRLDRVARGGGEPVYGLDPDGPDVVHRLVAAAAGLRIDGLHVAAPQAHHLLDGNVAVLLGEDLGAGRKARLAEVVGFGERVSGEALGDAHDLFLVDRQAVGAAENLLGVGVQVGDLLATVLAVGVVVVHVRGHGTRAIQGDERGHVLEAIGPHRTDERAHRWRLELEHADGVATTQQLVGLGIVERHVVDVDIDAAGGLDEHERVGDDIEVAQPEEVHLEQTELFDTVHLVLRDDGCVLDVAAGLGFALDRQVLGERILGDHHRGSVYAVLAAQSFETARDVDDLVGIGVVRVHVANLRGHLEAVLELRIELETCREWCVSTHDQRRHGLRDLVADDVRIAEHARRVAHRGPRFDLAEGHDLGDVVAAVALGGVTDHLVAITRVEVHVDIRHRHATRVEEPLEQQVVLDRIQVGDAQAVGHRTARGRATPRSDSDVATTRVRDEIADDEKVRAEAHVADDLELVREALDYGVGQRGAPPGASAFEGEVLEVLPALDVVGLALLRRELSGQRELGQLWLAELDLDVAPLGDPQGVVARLGNLGEHVAHLRGGLEVVLVAGELEAIGVAHERTRLHAQQRVVGDRVVTMHVMAVVGGEQRRFDAAREVEQHGIGAVLFGDALVLDLDEEVVATKDVLEPGCLGDRSFHVAPHERLKHVSAEAPCGGDEPLAVVGQRLPVDAGLVVVALHVGARRQLDEVLVADVVLGQEREVVVELGPAVGVAARVVDPAATSRTLVAALVRHVRLGAEDGRNALLAALLVEVEDAIHVAVIGDAEGRLPVRRSSRDQLAYARRAIEHRELGVDMQMGERVGHATLRRGPFRRPPESQGCHSDASRATARAHRRVTDATWLRRDEPRRPTRRRNRAGHCR</sequence>
<proteinExistence type="predicted"/>
<dbReference type="AlphaFoldDB" id="A0A6J7Q2M1"/>
<feature type="compositionally biased region" description="Basic residues" evidence="1">
    <location>
        <begin position="919"/>
        <end position="930"/>
    </location>
</feature>
<protein>
    <submittedName>
        <fullName evidence="2">Unannotated protein</fullName>
    </submittedName>
</protein>
<evidence type="ECO:0000256" key="1">
    <source>
        <dbReference type="SAM" id="MobiDB-lite"/>
    </source>
</evidence>
<name>A0A6J7Q2M1_9ZZZZ</name>
<feature type="compositionally biased region" description="Basic and acidic residues" evidence="1">
    <location>
        <begin position="904"/>
        <end position="918"/>
    </location>
</feature>